<comment type="similarity">
    <text evidence="5">Belongs to the protein-tyrosine phosphatase family. Non-receptor class PTPDC1 subfamily.</text>
</comment>
<dbReference type="SUPFAM" id="SSF52799">
    <property type="entry name" value="(Phosphotyrosine protein) phosphatases II"/>
    <property type="match status" value="1"/>
</dbReference>
<dbReference type="InterPro" id="IPR000340">
    <property type="entry name" value="Dual-sp_phosphatase_cat-dom"/>
</dbReference>
<dbReference type="InterPro" id="IPR049573">
    <property type="entry name" value="PTPDC1_PTP"/>
</dbReference>
<evidence type="ECO:0000256" key="5">
    <source>
        <dbReference type="ARBA" id="ARBA00060867"/>
    </source>
</evidence>
<keyword evidence="3" id="KW-0904">Protein phosphatase</keyword>
<dbReference type="Proteomes" id="UP000694382">
    <property type="component" value="Chromosome 12"/>
</dbReference>
<evidence type="ECO:0000313" key="8">
    <source>
        <dbReference type="Ensembl" id="ENSCPVP00000016445.1"/>
    </source>
</evidence>
<evidence type="ECO:0000313" key="9">
    <source>
        <dbReference type="Proteomes" id="UP000694382"/>
    </source>
</evidence>
<feature type="region of interest" description="Disordered" evidence="7">
    <location>
        <begin position="495"/>
        <end position="519"/>
    </location>
</feature>
<evidence type="ECO:0000256" key="6">
    <source>
        <dbReference type="ARBA" id="ARBA00072096"/>
    </source>
</evidence>
<dbReference type="InterPro" id="IPR029021">
    <property type="entry name" value="Prot-tyrosine_phosphatase-like"/>
</dbReference>
<keyword evidence="9" id="KW-1185">Reference proteome</keyword>
<dbReference type="CDD" id="cd14506">
    <property type="entry name" value="PTP_PTPDC1"/>
    <property type="match status" value="1"/>
</dbReference>
<feature type="region of interest" description="Disordered" evidence="7">
    <location>
        <begin position="101"/>
        <end position="120"/>
    </location>
</feature>
<evidence type="ECO:0000256" key="3">
    <source>
        <dbReference type="ARBA" id="ARBA00022912"/>
    </source>
</evidence>
<comment type="function">
    <text evidence="4">May play roles in cilia formation and/or maintenance.</text>
</comment>
<proteinExistence type="inferred from homology"/>
<dbReference type="AlphaFoldDB" id="A0A8C3NDH2"/>
<feature type="compositionally biased region" description="Low complexity" evidence="7">
    <location>
        <begin position="102"/>
        <end position="116"/>
    </location>
</feature>
<keyword evidence="1" id="KW-0970">Cilium biogenesis/degradation</keyword>
<dbReference type="PROSITE" id="PS00383">
    <property type="entry name" value="TYR_PHOSPHATASE_1"/>
    <property type="match status" value="1"/>
</dbReference>
<evidence type="ECO:0000256" key="7">
    <source>
        <dbReference type="SAM" id="MobiDB-lite"/>
    </source>
</evidence>
<dbReference type="SMART" id="SM00404">
    <property type="entry name" value="PTPc_motif"/>
    <property type="match status" value="1"/>
</dbReference>
<accession>A0A8C3NDH2</accession>
<reference evidence="8" key="3">
    <citation type="submission" date="2025-09" db="UniProtKB">
        <authorList>
            <consortium name="Ensembl"/>
        </authorList>
    </citation>
    <scope>IDENTIFICATION</scope>
</reference>
<protein>
    <recommendedName>
        <fullName evidence="6">Protein tyrosine phosphatase domain-containing protein 1</fullName>
    </recommendedName>
</protein>
<dbReference type="GO" id="GO:0004725">
    <property type="term" value="F:protein tyrosine phosphatase activity"/>
    <property type="evidence" value="ECO:0007669"/>
    <property type="project" value="InterPro"/>
</dbReference>
<evidence type="ECO:0000256" key="1">
    <source>
        <dbReference type="ARBA" id="ARBA00022794"/>
    </source>
</evidence>
<dbReference type="InterPro" id="IPR020422">
    <property type="entry name" value="TYR_PHOSPHATASE_DUAL_dom"/>
</dbReference>
<evidence type="ECO:0000256" key="2">
    <source>
        <dbReference type="ARBA" id="ARBA00022801"/>
    </source>
</evidence>
<sequence>MPVIEQELNTPIVYYKHFGCSQRVLKITYLTSNYFHQAVEQFVPSRRNPCGKEQPGAGWQQRLHPPLPWRQLSPGTSCRARSGMLRSAPATSALSNFPCAQSAPGSGAGRSWGRAAMQPSPRRRSAVSIFSYFFQGRRHSSSDPLLRLSQRRRSSVVELLSSSTHRVMVALSSLSPEELDATFPEKKRSSRRPTAKYTKMGERLRHVIPGHMQCSMACGGRACKYENPARWAEHEQAIKGLYSSWITDNILAMARPSTELIEKYNIIEQFERCGIKTIINLQRPGEHASCGNPLEQESGFTYRPEAFMEAGIYFYNFGWKDYGVASLTTILDMVKVMSFALQEGRVAVHCHAGLGRTGVLIACYLVFATRMSADQAILFVRAKRPNSIQTRGQLLCVREFSQFLVPLRNVFACCEPKAHAVTLSQYLTRQRHLLHGYESRHLKHVPKLIHLVCKLLLDLAENRQVVEAELLDIPDLSAEIEKTVSQLASTELERELARHDSDTSDSSYAPSSTLDSQDSHVSLGHECDAFCRRRHVECLQPLTHMRRRLSYSESDLRRTEFLLEQDDTAWTVPAQILVNNKLKQNSGEECSATGEAKPQLELNKEALVRNTCTFWNQGKFDLDGRRDGSCHRRSSTKEVHRSRTFSSGLASMHNPKEPGMQRHSFASETAPRKDHKTNIYGRRFYLSEDSDSSSSSSKVNFSIGNESESSRELSETIPHIVLQSELSLEARRVLAAKALADINEFLGEDEVKQKVEMWQKELNSQDGAWDKICSERDPFILCSLMWSWIEQLKEPIISKDDIDMLAKHCTESQDALHLLGKEQCQTILCILHCVVKLQVLPADVEEALLARAIKAFTKISFDSENGPYVYNTLKTVFKQALEEKRKRIKEGTENPS</sequence>
<feature type="region of interest" description="Disordered" evidence="7">
    <location>
        <begin position="626"/>
        <end position="673"/>
    </location>
</feature>
<dbReference type="SMART" id="SM00195">
    <property type="entry name" value="DSPc"/>
    <property type="match status" value="1"/>
</dbReference>
<dbReference type="GO" id="GO:0060271">
    <property type="term" value="P:cilium assembly"/>
    <property type="evidence" value="ECO:0007669"/>
    <property type="project" value="InterPro"/>
</dbReference>
<feature type="compositionally biased region" description="Basic and acidic residues" evidence="7">
    <location>
        <begin position="626"/>
        <end position="641"/>
    </location>
</feature>
<dbReference type="InterPro" id="IPR016130">
    <property type="entry name" value="Tyr_Pase_AS"/>
</dbReference>
<dbReference type="FunFam" id="3.90.190.10:FF:000027">
    <property type="entry name" value="Protein tyrosine phosphatase domain containing 1"/>
    <property type="match status" value="1"/>
</dbReference>
<gene>
    <name evidence="8" type="primary">PTPDC1</name>
</gene>
<feature type="compositionally biased region" description="Low complexity" evidence="7">
    <location>
        <begin position="504"/>
        <end position="516"/>
    </location>
</feature>
<dbReference type="Ensembl" id="ENSCPVT00000017174.2">
    <property type="protein sequence ID" value="ENSCPVP00000016445.1"/>
    <property type="gene ID" value="ENSCPVG00000012019.2"/>
</dbReference>
<name>A0A8C3NDH2_GEOPR</name>
<organism evidence="8 9">
    <name type="scientific">Geospiza parvula</name>
    <name type="common">Small tree-finch</name>
    <name type="synonym">Camarhynchus parvulus</name>
    <dbReference type="NCBI Taxonomy" id="87175"/>
    <lineage>
        <taxon>Eukaryota</taxon>
        <taxon>Metazoa</taxon>
        <taxon>Chordata</taxon>
        <taxon>Craniata</taxon>
        <taxon>Vertebrata</taxon>
        <taxon>Euteleostomi</taxon>
        <taxon>Archelosauria</taxon>
        <taxon>Archosauria</taxon>
        <taxon>Dinosauria</taxon>
        <taxon>Saurischia</taxon>
        <taxon>Theropoda</taxon>
        <taxon>Coelurosauria</taxon>
        <taxon>Aves</taxon>
        <taxon>Neognathae</taxon>
        <taxon>Neoaves</taxon>
        <taxon>Telluraves</taxon>
        <taxon>Australaves</taxon>
        <taxon>Passeriformes</taxon>
        <taxon>Thraupidae</taxon>
        <taxon>Camarhynchus</taxon>
    </lineage>
</organism>
<dbReference type="InterPro" id="IPR000387">
    <property type="entry name" value="Tyr_Pase_dom"/>
</dbReference>
<dbReference type="PANTHER" id="PTHR23339">
    <property type="entry name" value="TYROSINE SPECIFIC PROTEIN PHOSPHATASE AND DUAL SPECIFICITY PROTEIN PHOSPHATASE"/>
    <property type="match status" value="1"/>
</dbReference>
<dbReference type="PROSITE" id="PS50054">
    <property type="entry name" value="TYR_PHOSPHATASE_DUAL"/>
    <property type="match status" value="1"/>
</dbReference>
<dbReference type="Gene3D" id="3.90.190.10">
    <property type="entry name" value="Protein tyrosine phosphatase superfamily"/>
    <property type="match status" value="1"/>
</dbReference>
<dbReference type="Pfam" id="PF00782">
    <property type="entry name" value="DSPc"/>
    <property type="match status" value="1"/>
</dbReference>
<reference evidence="8" key="1">
    <citation type="submission" date="2020-02" db="EMBL/GenBank/DDBJ databases">
        <authorList>
            <person name="Enbody D E."/>
            <person name="Pettersson E M."/>
        </authorList>
    </citation>
    <scope>NUCLEOTIDE SEQUENCE [LARGE SCALE GENOMIC DNA]</scope>
</reference>
<evidence type="ECO:0000256" key="4">
    <source>
        <dbReference type="ARBA" id="ARBA00056295"/>
    </source>
</evidence>
<keyword evidence="2" id="KW-0378">Hydrolase</keyword>
<dbReference type="InterPro" id="IPR050561">
    <property type="entry name" value="PTP"/>
</dbReference>
<reference evidence="8" key="2">
    <citation type="submission" date="2025-08" db="UniProtKB">
        <authorList>
            <consortium name="Ensembl"/>
        </authorList>
    </citation>
    <scope>IDENTIFICATION</scope>
</reference>
<dbReference type="PROSITE" id="PS50056">
    <property type="entry name" value="TYR_PHOSPHATASE_2"/>
    <property type="match status" value="1"/>
</dbReference>
<dbReference type="InterPro" id="IPR003595">
    <property type="entry name" value="Tyr_Pase_cat"/>
</dbReference>
<feature type="region of interest" description="Disordered" evidence="7">
    <location>
        <begin position="46"/>
        <end position="66"/>
    </location>
</feature>